<dbReference type="Gene3D" id="1.10.10.10">
    <property type="entry name" value="Winged helix-like DNA-binding domain superfamily/Winged helix DNA-binding domain"/>
    <property type="match status" value="1"/>
</dbReference>
<dbReference type="AlphaFoldDB" id="A0A9J6RPK1"/>
<dbReference type="Proteomes" id="UP001069090">
    <property type="component" value="Unassembled WGS sequence"/>
</dbReference>
<evidence type="ECO:0000256" key="3">
    <source>
        <dbReference type="ARBA" id="ARBA00023159"/>
    </source>
</evidence>
<dbReference type="InterPro" id="IPR011008">
    <property type="entry name" value="Dimeric_a/b-barrel"/>
</dbReference>
<dbReference type="PROSITE" id="PS50956">
    <property type="entry name" value="HTH_ASNC_2"/>
    <property type="match status" value="1"/>
</dbReference>
<proteinExistence type="predicted"/>
<gene>
    <name evidence="7" type="ORF">O0V09_13565</name>
</gene>
<dbReference type="RefSeq" id="WP_258332395.1">
    <property type="nucleotide sequence ID" value="NZ_JAPTGG010000011.1"/>
</dbReference>
<keyword evidence="3" id="KW-0010">Activator</keyword>
<keyword evidence="4" id="KW-0804">Transcription</keyword>
<dbReference type="SUPFAM" id="SSF54909">
    <property type="entry name" value="Dimeric alpha+beta barrel"/>
    <property type="match status" value="1"/>
</dbReference>
<sequence length="159" mass="18114">MTKSEKKLDRIDKKILDTLQRNGKIANCDLAELVHLSPSPCLERVRRLEKSGYIKETVAHLNPELLDAALVAYIEVSLKRTATEDLDKFNRHMRDLDEVVECVMVAGGFDYLIKIRTENMQTYRTFLGEKLAAIEGVAQTHTYAVMEEVKSTHIIPVIK</sequence>
<evidence type="ECO:0000256" key="4">
    <source>
        <dbReference type="ARBA" id="ARBA00023163"/>
    </source>
</evidence>
<dbReference type="InterPro" id="IPR019888">
    <property type="entry name" value="Tscrpt_reg_AsnC-like"/>
</dbReference>
<evidence type="ECO:0000256" key="2">
    <source>
        <dbReference type="ARBA" id="ARBA00023125"/>
    </source>
</evidence>
<dbReference type="GO" id="GO:0043565">
    <property type="term" value="F:sequence-specific DNA binding"/>
    <property type="evidence" value="ECO:0007669"/>
    <property type="project" value="InterPro"/>
</dbReference>
<name>A0A9J6RPK1_9GAMM</name>
<dbReference type="InterPro" id="IPR011991">
    <property type="entry name" value="ArsR-like_HTH"/>
</dbReference>
<evidence type="ECO:0000259" key="6">
    <source>
        <dbReference type="PROSITE" id="PS50956"/>
    </source>
</evidence>
<dbReference type="SUPFAM" id="SSF46785">
    <property type="entry name" value="Winged helix' DNA-binding domain"/>
    <property type="match status" value="1"/>
</dbReference>
<dbReference type="GO" id="GO:0043201">
    <property type="term" value="P:response to L-leucine"/>
    <property type="evidence" value="ECO:0007669"/>
    <property type="project" value="TreeGrafter"/>
</dbReference>
<evidence type="ECO:0000256" key="5">
    <source>
        <dbReference type="ARBA" id="ARBA00039227"/>
    </source>
</evidence>
<dbReference type="Pfam" id="PF01037">
    <property type="entry name" value="AsnC_trans_reg"/>
    <property type="match status" value="1"/>
</dbReference>
<protein>
    <recommendedName>
        <fullName evidence="5">Leucine-responsive regulatory protein</fullName>
    </recommendedName>
</protein>
<keyword evidence="1" id="KW-0805">Transcription regulation</keyword>
<dbReference type="InterPro" id="IPR036388">
    <property type="entry name" value="WH-like_DNA-bd_sf"/>
</dbReference>
<dbReference type="GO" id="GO:0006355">
    <property type="term" value="P:regulation of DNA-templated transcription"/>
    <property type="evidence" value="ECO:0007669"/>
    <property type="project" value="UniProtKB-ARBA"/>
</dbReference>
<dbReference type="GO" id="GO:0005829">
    <property type="term" value="C:cytosol"/>
    <property type="evidence" value="ECO:0007669"/>
    <property type="project" value="TreeGrafter"/>
</dbReference>
<accession>A0A9J6RPK1</accession>
<evidence type="ECO:0000313" key="7">
    <source>
        <dbReference type="EMBL" id="MCZ0866233.1"/>
    </source>
</evidence>
<dbReference type="CDD" id="cd00090">
    <property type="entry name" value="HTH_ARSR"/>
    <property type="match status" value="1"/>
</dbReference>
<dbReference type="PANTHER" id="PTHR30154">
    <property type="entry name" value="LEUCINE-RESPONSIVE REGULATORY PROTEIN"/>
    <property type="match status" value="1"/>
</dbReference>
<keyword evidence="8" id="KW-1185">Reference proteome</keyword>
<dbReference type="InterPro" id="IPR019887">
    <property type="entry name" value="Tscrpt_reg_AsnC/Lrp_C"/>
</dbReference>
<dbReference type="InterPro" id="IPR000485">
    <property type="entry name" value="AsnC-type_HTH_dom"/>
</dbReference>
<dbReference type="EMBL" id="JAPTGG010000011">
    <property type="protein sequence ID" value="MCZ0866233.1"/>
    <property type="molecule type" value="Genomic_DNA"/>
</dbReference>
<dbReference type="Pfam" id="PF13412">
    <property type="entry name" value="HTH_24"/>
    <property type="match status" value="1"/>
</dbReference>
<dbReference type="InterPro" id="IPR036390">
    <property type="entry name" value="WH_DNA-bd_sf"/>
</dbReference>
<dbReference type="Gene3D" id="3.30.70.920">
    <property type="match status" value="1"/>
</dbReference>
<comment type="caution">
    <text evidence="7">The sequence shown here is derived from an EMBL/GenBank/DDBJ whole genome shotgun (WGS) entry which is preliminary data.</text>
</comment>
<keyword evidence="2" id="KW-0238">DNA-binding</keyword>
<evidence type="ECO:0000313" key="8">
    <source>
        <dbReference type="Proteomes" id="UP001069090"/>
    </source>
</evidence>
<dbReference type="GO" id="GO:0006524">
    <property type="term" value="P:alanine catabolic process"/>
    <property type="evidence" value="ECO:0007669"/>
    <property type="project" value="TreeGrafter"/>
</dbReference>
<dbReference type="PRINTS" id="PR00033">
    <property type="entry name" value="HTHASNC"/>
</dbReference>
<dbReference type="SMART" id="SM00344">
    <property type="entry name" value="HTH_ASNC"/>
    <property type="match status" value="1"/>
</dbReference>
<dbReference type="PANTHER" id="PTHR30154:SF0">
    <property type="entry name" value="LEUCINE-RESPONSIVE REGULATORY PROTEIN"/>
    <property type="match status" value="1"/>
</dbReference>
<reference evidence="7 8" key="1">
    <citation type="submission" date="2022-12" db="EMBL/GenBank/DDBJ databases">
        <title>Dasania phycosphaerae sp. nov., isolated from particulate material of the south coast of Korea.</title>
        <authorList>
            <person name="Jiang Y."/>
        </authorList>
    </citation>
    <scope>NUCLEOTIDE SEQUENCE [LARGE SCALE GENOMIC DNA]</scope>
    <source>
        <strain evidence="7 8">GY-19</strain>
    </source>
</reference>
<organism evidence="7 8">
    <name type="scientific">Dasania phycosphaerae</name>
    <dbReference type="NCBI Taxonomy" id="2950436"/>
    <lineage>
        <taxon>Bacteria</taxon>
        <taxon>Pseudomonadati</taxon>
        <taxon>Pseudomonadota</taxon>
        <taxon>Gammaproteobacteria</taxon>
        <taxon>Cellvibrionales</taxon>
        <taxon>Spongiibacteraceae</taxon>
        <taxon>Dasania</taxon>
    </lineage>
</organism>
<evidence type="ECO:0000256" key="1">
    <source>
        <dbReference type="ARBA" id="ARBA00023015"/>
    </source>
</evidence>
<feature type="domain" description="HTH asnC-type" evidence="6">
    <location>
        <begin position="8"/>
        <end position="74"/>
    </location>
</feature>